<feature type="transmembrane region" description="Helical" evidence="1">
    <location>
        <begin position="7"/>
        <end position="25"/>
    </location>
</feature>
<comment type="caution">
    <text evidence="2">The sequence shown here is derived from an EMBL/GenBank/DDBJ whole genome shotgun (WGS) entry which is preliminary data.</text>
</comment>
<evidence type="ECO:0000256" key="1">
    <source>
        <dbReference type="SAM" id="Phobius"/>
    </source>
</evidence>
<dbReference type="PIRSF" id="PIRSF021239">
    <property type="entry name" value="UCP021239"/>
    <property type="match status" value="1"/>
</dbReference>
<evidence type="ECO:0000313" key="3">
    <source>
        <dbReference type="Proteomes" id="UP000187344"/>
    </source>
</evidence>
<feature type="transmembrane region" description="Helical" evidence="1">
    <location>
        <begin position="71"/>
        <end position="89"/>
    </location>
</feature>
<feature type="transmembrane region" description="Helical" evidence="1">
    <location>
        <begin position="37"/>
        <end position="59"/>
    </location>
</feature>
<protein>
    <recommendedName>
        <fullName evidence="4">DMT family protein</fullName>
    </recommendedName>
</protein>
<organism evidence="2 3">
    <name type="scientific">Bartonella apis</name>
    <dbReference type="NCBI Taxonomy" id="1686310"/>
    <lineage>
        <taxon>Bacteria</taxon>
        <taxon>Pseudomonadati</taxon>
        <taxon>Pseudomonadota</taxon>
        <taxon>Alphaproteobacteria</taxon>
        <taxon>Hyphomicrobiales</taxon>
        <taxon>Bartonellaceae</taxon>
        <taxon>Bartonella</taxon>
    </lineage>
</organism>
<gene>
    <name evidence="2" type="ORF">PEB0149_000940</name>
</gene>
<sequence>MQILPYIVPIGLLLLSNIFMTFAWYGHLKFTNKPLMLVIIVSWGIAFFEYCLAVPANRLGHTVYSAAQLKTIQEVITLLIFSGFSILYLGEKLTVNHFVGFALIVSGAYFIFKGPL</sequence>
<dbReference type="SUPFAM" id="SSF103481">
    <property type="entry name" value="Multidrug resistance efflux transporter EmrE"/>
    <property type="match status" value="1"/>
</dbReference>
<dbReference type="PANTHER" id="PTHR38482:SF1">
    <property type="entry name" value="DMT FAMILY PROTEIN"/>
    <property type="match status" value="1"/>
</dbReference>
<dbReference type="GeneID" id="92992693"/>
<feature type="transmembrane region" description="Helical" evidence="1">
    <location>
        <begin position="95"/>
        <end position="112"/>
    </location>
</feature>
<evidence type="ECO:0000313" key="2">
    <source>
        <dbReference type="EMBL" id="OLY42688.1"/>
    </source>
</evidence>
<keyword evidence="1" id="KW-0472">Membrane</keyword>
<accession>A0A1R0F6V3</accession>
<reference evidence="2 3" key="1">
    <citation type="submission" date="2016-12" db="EMBL/GenBank/DDBJ databases">
        <title>Comparative genomics of Bartonella apis.</title>
        <authorList>
            <person name="Engel P."/>
        </authorList>
    </citation>
    <scope>NUCLEOTIDE SEQUENCE [LARGE SCALE GENOMIC DNA]</scope>
    <source>
        <strain evidence="2 3">PEB0149</strain>
    </source>
</reference>
<keyword evidence="1" id="KW-1133">Transmembrane helix</keyword>
<dbReference type="Proteomes" id="UP000187344">
    <property type="component" value="Unassembled WGS sequence"/>
</dbReference>
<keyword evidence="3" id="KW-1185">Reference proteome</keyword>
<dbReference type="EMBL" id="LXYT01000003">
    <property type="protein sequence ID" value="OLY42688.1"/>
    <property type="molecule type" value="Genomic_DNA"/>
</dbReference>
<dbReference type="RefSeq" id="WP_075870536.1">
    <property type="nucleotide sequence ID" value="NZ_CAMKXQ010000003.1"/>
</dbReference>
<dbReference type="Pfam" id="PF04342">
    <property type="entry name" value="DMT_6"/>
    <property type="match status" value="1"/>
</dbReference>
<dbReference type="InterPro" id="IPR037185">
    <property type="entry name" value="EmrE-like"/>
</dbReference>
<evidence type="ECO:0008006" key="4">
    <source>
        <dbReference type="Google" id="ProtNLM"/>
    </source>
</evidence>
<dbReference type="AlphaFoldDB" id="A0A1R0F6V3"/>
<name>A0A1R0F6V3_9HYPH</name>
<dbReference type="InterPro" id="IPR007437">
    <property type="entry name" value="DUF486"/>
</dbReference>
<dbReference type="PANTHER" id="PTHR38482">
    <property type="entry name" value="DMT FAMILY PROTEIN"/>
    <property type="match status" value="1"/>
</dbReference>
<dbReference type="OrthoDB" id="9805206at2"/>
<proteinExistence type="predicted"/>
<keyword evidence="1" id="KW-0812">Transmembrane</keyword>